<reference evidence="2 3" key="2">
    <citation type="submission" date="2020-03" db="EMBL/GenBank/DDBJ databases">
        <title>Campylobacter portucalensis sp. nov., a new species of Campylobacter isolated from the reproductive tract of bulls.</title>
        <authorList>
            <person name="Silva M.F."/>
            <person name="Pereira G."/>
            <person name="Carneiro C."/>
            <person name="Hemphill A."/>
            <person name="Mateus L."/>
            <person name="Lopes-Da-Costa L."/>
            <person name="Silva E."/>
        </authorList>
    </citation>
    <scope>NUCLEOTIDE SEQUENCE [LARGE SCALE GENOMIC DNA]</scope>
    <source>
        <strain evidence="2 3">FMV-PI01</strain>
    </source>
</reference>
<dbReference type="EMBL" id="VWSJ01000002">
    <property type="protein sequence ID" value="MSN95818.1"/>
    <property type="molecule type" value="Genomic_DNA"/>
</dbReference>
<dbReference type="AlphaFoldDB" id="A0A6L5WFI9"/>
<dbReference type="Proteomes" id="UP000476338">
    <property type="component" value="Unassembled WGS sequence"/>
</dbReference>
<keyword evidence="3" id="KW-1185">Reference proteome</keyword>
<dbReference type="RefSeq" id="WP_154570089.1">
    <property type="nucleotide sequence ID" value="NZ_VWSJ01000002.1"/>
</dbReference>
<keyword evidence="1" id="KW-0812">Transmembrane</keyword>
<reference evidence="2 3" key="1">
    <citation type="submission" date="2019-09" db="EMBL/GenBank/DDBJ databases">
        <authorList>
            <person name="Silva M."/>
            <person name="Pereira G."/>
            <person name="Lopes-Da-Costa L."/>
            <person name="Silva E."/>
        </authorList>
    </citation>
    <scope>NUCLEOTIDE SEQUENCE [LARGE SCALE GENOMIC DNA]</scope>
    <source>
        <strain evidence="2 3">FMV-PI01</strain>
    </source>
</reference>
<comment type="caution">
    <text evidence="2">The sequence shown here is derived from an EMBL/GenBank/DDBJ whole genome shotgun (WGS) entry which is preliminary data.</text>
</comment>
<keyword evidence="1" id="KW-1133">Transmembrane helix</keyword>
<proteinExistence type="predicted"/>
<accession>A0A6L5WFI9</accession>
<sequence length="199" mass="22657">MKELQIALNYENEGILLYSELFNKFGCEIFNQILEIKKSGLNLLQNFKTDESLDEIAPQNLISLKDGIILALTYENKASFIYDDITNSVTDNALRDIFFRLWATSENEYKKALNLELSKCEDVLKQDFFGIENLKQFGLNLDVNSIKELSKILKKLKNGKASQNEIQSFLNHPYFSFLLGAGVGALGGIFINEILKEKI</sequence>
<name>A0A6L5WFI9_9BACT</name>
<evidence type="ECO:0000256" key="1">
    <source>
        <dbReference type="SAM" id="Phobius"/>
    </source>
</evidence>
<organism evidence="2 3">
    <name type="scientific">Campylobacter portucalensis</name>
    <dbReference type="NCBI Taxonomy" id="2608384"/>
    <lineage>
        <taxon>Bacteria</taxon>
        <taxon>Pseudomonadati</taxon>
        <taxon>Campylobacterota</taxon>
        <taxon>Epsilonproteobacteria</taxon>
        <taxon>Campylobacterales</taxon>
        <taxon>Campylobacteraceae</taxon>
        <taxon>Campylobacter</taxon>
    </lineage>
</organism>
<evidence type="ECO:0000313" key="3">
    <source>
        <dbReference type="Proteomes" id="UP000476338"/>
    </source>
</evidence>
<keyword evidence="1" id="KW-0472">Membrane</keyword>
<feature type="transmembrane region" description="Helical" evidence="1">
    <location>
        <begin position="174"/>
        <end position="195"/>
    </location>
</feature>
<protein>
    <submittedName>
        <fullName evidence="2">Uncharacterized protein</fullName>
    </submittedName>
</protein>
<gene>
    <name evidence="2" type="ORF">F1B92_01180</name>
</gene>
<evidence type="ECO:0000313" key="2">
    <source>
        <dbReference type="EMBL" id="MSN95818.1"/>
    </source>
</evidence>